<dbReference type="RefSeq" id="XP_024704421.1">
    <property type="nucleotide sequence ID" value="XM_024849216.1"/>
</dbReference>
<keyword evidence="1" id="KW-0812">Transmembrane</keyword>
<protein>
    <submittedName>
        <fullName evidence="2">Uncharacterized protein</fullName>
    </submittedName>
</protein>
<dbReference type="EMBL" id="MSFO01000004">
    <property type="protein sequence ID" value="PLB49119.1"/>
    <property type="molecule type" value="Genomic_DNA"/>
</dbReference>
<gene>
    <name evidence="2" type="ORF">P170DRAFT_436752</name>
</gene>
<feature type="non-terminal residue" evidence="2">
    <location>
        <position position="56"/>
    </location>
</feature>
<reference evidence="2 3" key="1">
    <citation type="submission" date="2016-12" db="EMBL/GenBank/DDBJ databases">
        <title>The genomes of Aspergillus section Nigri reveals drivers in fungal speciation.</title>
        <authorList>
            <consortium name="DOE Joint Genome Institute"/>
            <person name="Vesth T.C."/>
            <person name="Nybo J."/>
            <person name="Theobald S."/>
            <person name="Brandl J."/>
            <person name="Frisvad J.C."/>
            <person name="Nielsen K.F."/>
            <person name="Lyhne E.K."/>
            <person name="Kogle M.E."/>
            <person name="Kuo A."/>
            <person name="Riley R."/>
            <person name="Clum A."/>
            <person name="Nolan M."/>
            <person name="Lipzen A."/>
            <person name="Salamov A."/>
            <person name="Henrissat B."/>
            <person name="Wiebenga A."/>
            <person name="De Vries R.P."/>
            <person name="Grigoriev I.V."/>
            <person name="Mortensen U.H."/>
            <person name="Andersen M.R."/>
            <person name="Baker S.E."/>
        </authorList>
    </citation>
    <scope>NUCLEOTIDE SEQUENCE [LARGE SCALE GENOMIC DNA]</scope>
    <source>
        <strain evidence="2 3">IBT 23096</strain>
    </source>
</reference>
<keyword evidence="3" id="KW-1185">Reference proteome</keyword>
<dbReference type="VEuPathDB" id="FungiDB:P170DRAFT_436752"/>
<keyword evidence="1" id="KW-1133">Transmembrane helix</keyword>
<dbReference type="OrthoDB" id="10494921at2759"/>
<keyword evidence="1" id="KW-0472">Membrane</keyword>
<dbReference type="AlphaFoldDB" id="A0A2I2G8B0"/>
<comment type="caution">
    <text evidence="2">The sequence shown here is derived from an EMBL/GenBank/DDBJ whole genome shotgun (WGS) entry which is preliminary data.</text>
</comment>
<evidence type="ECO:0000313" key="2">
    <source>
        <dbReference type="EMBL" id="PLB49119.1"/>
    </source>
</evidence>
<proteinExistence type="predicted"/>
<dbReference type="GeneID" id="36556915"/>
<dbReference type="Proteomes" id="UP000234275">
    <property type="component" value="Unassembled WGS sequence"/>
</dbReference>
<name>A0A2I2G8B0_9EURO</name>
<sequence>MDAELVNTTLSSQDLPQAGSVGSAQLKDALPEFLLGWPTWQYVVTFVLGVVIYDQG</sequence>
<organism evidence="2 3">
    <name type="scientific">Aspergillus steynii IBT 23096</name>
    <dbReference type="NCBI Taxonomy" id="1392250"/>
    <lineage>
        <taxon>Eukaryota</taxon>
        <taxon>Fungi</taxon>
        <taxon>Dikarya</taxon>
        <taxon>Ascomycota</taxon>
        <taxon>Pezizomycotina</taxon>
        <taxon>Eurotiomycetes</taxon>
        <taxon>Eurotiomycetidae</taxon>
        <taxon>Eurotiales</taxon>
        <taxon>Aspergillaceae</taxon>
        <taxon>Aspergillus</taxon>
        <taxon>Aspergillus subgen. Circumdati</taxon>
    </lineage>
</organism>
<accession>A0A2I2G8B0</accession>
<evidence type="ECO:0000256" key="1">
    <source>
        <dbReference type="SAM" id="Phobius"/>
    </source>
</evidence>
<feature type="transmembrane region" description="Helical" evidence="1">
    <location>
        <begin position="34"/>
        <end position="53"/>
    </location>
</feature>
<evidence type="ECO:0000313" key="3">
    <source>
        <dbReference type="Proteomes" id="UP000234275"/>
    </source>
</evidence>